<evidence type="ECO:0000313" key="2">
    <source>
        <dbReference type="EMBL" id="JAD31022.1"/>
    </source>
</evidence>
<dbReference type="EMBL" id="GBRH01266873">
    <property type="protein sequence ID" value="JAD31022.1"/>
    <property type="molecule type" value="Transcribed_RNA"/>
</dbReference>
<reference evidence="2" key="1">
    <citation type="submission" date="2014-09" db="EMBL/GenBank/DDBJ databases">
        <authorList>
            <person name="Magalhaes I.L.F."/>
            <person name="Oliveira U."/>
            <person name="Santos F.R."/>
            <person name="Vidigal T.H.D.A."/>
            <person name="Brescovit A.D."/>
            <person name="Santos A.J."/>
        </authorList>
    </citation>
    <scope>NUCLEOTIDE SEQUENCE</scope>
    <source>
        <tissue evidence="2">Shoot tissue taken approximately 20 cm above the soil surface</tissue>
    </source>
</reference>
<feature type="region of interest" description="Disordered" evidence="1">
    <location>
        <begin position="1"/>
        <end position="74"/>
    </location>
</feature>
<reference evidence="2" key="2">
    <citation type="journal article" date="2015" name="Data Brief">
        <title>Shoot transcriptome of the giant reed, Arundo donax.</title>
        <authorList>
            <person name="Barrero R.A."/>
            <person name="Guerrero F.D."/>
            <person name="Moolhuijzen P."/>
            <person name="Goolsby J.A."/>
            <person name="Tidwell J."/>
            <person name="Bellgard S.E."/>
            <person name="Bellgard M.I."/>
        </authorList>
    </citation>
    <scope>NUCLEOTIDE SEQUENCE</scope>
    <source>
        <tissue evidence="2">Shoot tissue taken approximately 20 cm above the soil surface</tissue>
    </source>
</reference>
<sequence>MSKMRQGGTLGPGLQESQAPRAGAPCARRRRRRARTPDGAGVRAQRRHRGGAAGTRRARRGARSGAPRERRRRA</sequence>
<name>A0A0A9TAM3_ARUDO</name>
<proteinExistence type="predicted"/>
<accession>A0A0A9TAM3</accession>
<organism evidence="2">
    <name type="scientific">Arundo donax</name>
    <name type="common">Giant reed</name>
    <name type="synonym">Donax arundinaceus</name>
    <dbReference type="NCBI Taxonomy" id="35708"/>
    <lineage>
        <taxon>Eukaryota</taxon>
        <taxon>Viridiplantae</taxon>
        <taxon>Streptophyta</taxon>
        <taxon>Embryophyta</taxon>
        <taxon>Tracheophyta</taxon>
        <taxon>Spermatophyta</taxon>
        <taxon>Magnoliopsida</taxon>
        <taxon>Liliopsida</taxon>
        <taxon>Poales</taxon>
        <taxon>Poaceae</taxon>
        <taxon>PACMAD clade</taxon>
        <taxon>Arundinoideae</taxon>
        <taxon>Arundineae</taxon>
        <taxon>Arundo</taxon>
    </lineage>
</organism>
<feature type="compositionally biased region" description="Basic residues" evidence="1">
    <location>
        <begin position="44"/>
        <end position="62"/>
    </location>
</feature>
<dbReference type="AlphaFoldDB" id="A0A0A9TAM3"/>
<protein>
    <submittedName>
        <fullName evidence="2">Uncharacterized protein</fullName>
    </submittedName>
</protein>
<evidence type="ECO:0000256" key="1">
    <source>
        <dbReference type="SAM" id="MobiDB-lite"/>
    </source>
</evidence>